<protein>
    <submittedName>
        <fullName evidence="2">Aldehyde oxidase</fullName>
    </submittedName>
</protein>
<dbReference type="InterPro" id="IPR052516">
    <property type="entry name" value="N-heterocyclic_Hydroxylase"/>
</dbReference>
<dbReference type="Gene3D" id="3.30.365.10">
    <property type="entry name" value="Aldehyde oxidase/xanthine dehydrogenase, molybdopterin binding domain"/>
    <property type="match status" value="4"/>
</dbReference>
<evidence type="ECO:0000313" key="2">
    <source>
        <dbReference type="EMBL" id="OIS92894.1"/>
    </source>
</evidence>
<dbReference type="Pfam" id="PF02738">
    <property type="entry name" value="MoCoBD_1"/>
    <property type="match status" value="1"/>
</dbReference>
<dbReference type="InterPro" id="IPR046867">
    <property type="entry name" value="AldOxase/xan_DH_MoCoBD2"/>
</dbReference>
<accession>A0A1J6I4Z6</accession>
<dbReference type="PIRSF" id="PIRSF036389">
    <property type="entry name" value="IOR_B"/>
    <property type="match status" value="1"/>
</dbReference>
<keyword evidence="3" id="KW-1185">Reference proteome</keyword>
<evidence type="ECO:0000259" key="1">
    <source>
        <dbReference type="SMART" id="SM01008"/>
    </source>
</evidence>
<reference evidence="2 3" key="1">
    <citation type="submission" date="2016-10" db="EMBL/GenBank/DDBJ databases">
        <title>The Draft Genome Sequence of the Potato Rhizosphere Bacteria Ochrobactrum sp. IPA7.2.</title>
        <authorList>
            <person name="Gogoleva N.E."/>
            <person name="Khlopko Y.A."/>
            <person name="Burygin G.L."/>
            <person name="Plotnikov A.O."/>
        </authorList>
    </citation>
    <scope>NUCLEOTIDE SEQUENCE [LARGE SCALE GENOMIC DNA]</scope>
    <source>
        <strain evidence="2 3">IPA7.2</strain>
    </source>
</reference>
<dbReference type="InterPro" id="IPR012368">
    <property type="entry name" value="OxRdtase_Mopterin-bd_su_IorB"/>
</dbReference>
<dbReference type="EMBL" id="MOEC01000013">
    <property type="protein sequence ID" value="OIS92894.1"/>
    <property type="molecule type" value="Genomic_DNA"/>
</dbReference>
<dbReference type="InterPro" id="IPR008274">
    <property type="entry name" value="AldOxase/xan_DH_MoCoBD1"/>
</dbReference>
<sequence length="719" mass="79090">MATATMGAELLVGVDLSGGRAEAAIEKTFQPNAFVRILPDNSVHLVVHKHDSGTGTRSSLGAILAEELEVGLEQVTVISPENPFFQDYLHPQWHVFSTGGSTSVMLEFETLRKAGAIARTMLINAAADRWGVGAGECHAEQGQVIHSRTGRRLEYGKLTQLAALMETPTNVTLKTPDKFRIIGKLTRKIDTLSKLTGEHTFGIDVKLPRMLIATILHAPTVHGHVKTLNKEGSLAVSGVRHVITIPAADRSVLGGNQEGVAVLADSYWASMSGRDRLQIEWDDGEFSTFNSAHIAHQQRSALVSPQAPFVPTISNGNAEQAISTAARTLRAEYIMPYKAQNPMEPQSVTVEIRDGKVHYWGGLQVPSNALFAASTLLGLGEEDVVLHELTGGGSFGARESRHWLLEATYLARETRRPVKLIYSREDEMKQLYYHAATLTELSGAIDQNGELLALKLRAVSPASPEEWEPGYYERQDKMDYSTTESICAWDFAYAPNNLDIGWIRHETDMPTGWYRAVSFIPNVFATESFMDEMADLAGKDPLTFRISRMSDRPRHMNVLRSAAQRAGWNRPLPPHRALGLATNQGYKSFIAIVAELEKTGGTVEIRRITCVADCGLAVHPGSVEEQLYGGIMWGVGHALFDRVDIIEGRVMQANFDTYPVMRQSHMPDIDITVIQGDHEHPTGVGELSNPAVVPAIANALYRLTGERQRSTPFVMASKR</sequence>
<dbReference type="InterPro" id="IPR037165">
    <property type="entry name" value="AldOxase/xan_DH_Mopterin-bd_sf"/>
</dbReference>
<dbReference type="PANTHER" id="PTHR47495:SF1">
    <property type="entry name" value="BLL3820 PROTEIN"/>
    <property type="match status" value="1"/>
</dbReference>
<dbReference type="Pfam" id="PF20256">
    <property type="entry name" value="MoCoBD_2"/>
    <property type="match status" value="2"/>
</dbReference>
<dbReference type="Gene3D" id="3.90.1170.50">
    <property type="entry name" value="Aldehyde oxidase/xanthine dehydrogenase, a/b hammerhead"/>
    <property type="match status" value="1"/>
</dbReference>
<dbReference type="OrthoDB" id="9767994at2"/>
<gene>
    <name evidence="2" type="ORF">BLA27_14190</name>
</gene>
<dbReference type="SMART" id="SM01008">
    <property type="entry name" value="Ald_Xan_dh_C"/>
    <property type="match status" value="1"/>
</dbReference>
<name>A0A1J6I4Z6_9HYPH</name>
<dbReference type="GO" id="GO:0016491">
    <property type="term" value="F:oxidoreductase activity"/>
    <property type="evidence" value="ECO:0007669"/>
    <property type="project" value="InterPro"/>
</dbReference>
<dbReference type="Proteomes" id="UP000182985">
    <property type="component" value="Unassembled WGS sequence"/>
</dbReference>
<dbReference type="PANTHER" id="PTHR47495">
    <property type="entry name" value="ALDEHYDE DEHYDROGENASE"/>
    <property type="match status" value="1"/>
</dbReference>
<organism evidence="2 3">
    <name type="scientific">Brucella cytisi</name>
    <dbReference type="NCBI Taxonomy" id="407152"/>
    <lineage>
        <taxon>Bacteria</taxon>
        <taxon>Pseudomonadati</taxon>
        <taxon>Pseudomonadota</taxon>
        <taxon>Alphaproteobacteria</taxon>
        <taxon>Hyphomicrobiales</taxon>
        <taxon>Brucellaceae</taxon>
        <taxon>Brucella/Ochrobactrum group</taxon>
        <taxon>Brucella</taxon>
    </lineage>
</organism>
<evidence type="ECO:0000313" key="3">
    <source>
        <dbReference type="Proteomes" id="UP000182985"/>
    </source>
</evidence>
<proteinExistence type="predicted"/>
<dbReference type="AlphaFoldDB" id="A0A1J6I4Z6"/>
<comment type="caution">
    <text evidence="2">The sequence shown here is derived from an EMBL/GenBank/DDBJ whole genome shotgun (WGS) entry which is preliminary data.</text>
</comment>
<dbReference type="InterPro" id="IPR000674">
    <property type="entry name" value="Ald_Oxase/Xan_DH_a/b"/>
</dbReference>
<dbReference type="SUPFAM" id="SSF56003">
    <property type="entry name" value="Molybdenum cofactor-binding domain"/>
    <property type="match status" value="2"/>
</dbReference>
<feature type="domain" description="Aldehyde oxidase/xanthine dehydrogenase a/b hammerhead" evidence="1">
    <location>
        <begin position="196"/>
        <end position="285"/>
    </location>
</feature>